<evidence type="ECO:0000256" key="3">
    <source>
        <dbReference type="ARBA" id="ARBA00022679"/>
    </source>
</evidence>
<evidence type="ECO:0000256" key="5">
    <source>
        <dbReference type="ARBA" id="ARBA00022705"/>
    </source>
</evidence>
<sequence length="343" mass="40301">MNYTEFKELIKEDKLENAYLFVGEEDYLMNECISTLKNKYILGSWEELNFTVLDGDNANFDTLINACETLPFMSDKKIIILKSVNPFIAKEELILKDEIYKYLDSLGDHICLILMDDLNELKKNTKIYRFFKKKDCVVEFSKLKGKYLNSWVESQLKQYNKKMSFSNINYFLQNSCYLSKNIHSDLYDLENELKKLMDFTSGSEINKADIDFLLIKPLDNNIFDLLSQLSKGDINNSLKIFNEIYLSNEPIQKILFMITRQIRLLLNYKLYKDEGCNDEYIQGKLQIKSYEFGKIASSSKNYEIEDLENSLNSILEVDRRIKTTSTNDKIEMEMLLVKLAKKK</sequence>
<accession>A0A926EY71</accession>
<dbReference type="InterPro" id="IPR008921">
    <property type="entry name" value="DNA_pol3_clamp-load_cplx_C"/>
</dbReference>
<dbReference type="InterPro" id="IPR027417">
    <property type="entry name" value="P-loop_NTPase"/>
</dbReference>
<dbReference type="Gene3D" id="1.10.8.60">
    <property type="match status" value="1"/>
</dbReference>
<organism evidence="11 12">
    <name type="scientific">Paratissierella segnis</name>
    <dbReference type="NCBI Taxonomy" id="2763679"/>
    <lineage>
        <taxon>Bacteria</taxon>
        <taxon>Bacillati</taxon>
        <taxon>Bacillota</taxon>
        <taxon>Tissierellia</taxon>
        <taxon>Tissierellales</taxon>
        <taxon>Tissierellaceae</taxon>
        <taxon>Paratissierella</taxon>
    </lineage>
</organism>
<dbReference type="InterPro" id="IPR005790">
    <property type="entry name" value="DNA_polIII_delta"/>
</dbReference>
<dbReference type="Pfam" id="PF21694">
    <property type="entry name" value="DNA_pol3_delta_C"/>
    <property type="match status" value="1"/>
</dbReference>
<dbReference type="Proteomes" id="UP000601171">
    <property type="component" value="Unassembled WGS sequence"/>
</dbReference>
<feature type="domain" description="DNA polymerase III delta subunit-like C-terminal" evidence="10">
    <location>
        <begin position="219"/>
        <end position="339"/>
    </location>
</feature>
<name>A0A926EY71_9FIRM</name>
<keyword evidence="6" id="KW-0239">DNA-directed DNA polymerase</keyword>
<dbReference type="GO" id="GO:0003677">
    <property type="term" value="F:DNA binding"/>
    <property type="evidence" value="ECO:0007669"/>
    <property type="project" value="InterPro"/>
</dbReference>
<proteinExistence type="inferred from homology"/>
<dbReference type="EMBL" id="JACRTG010000019">
    <property type="protein sequence ID" value="MBC8588400.1"/>
    <property type="molecule type" value="Genomic_DNA"/>
</dbReference>
<dbReference type="Pfam" id="PF06144">
    <property type="entry name" value="DNA_pol3_delta"/>
    <property type="match status" value="1"/>
</dbReference>
<dbReference type="InterPro" id="IPR010372">
    <property type="entry name" value="DNA_pol3_delta_N"/>
</dbReference>
<evidence type="ECO:0000256" key="6">
    <source>
        <dbReference type="ARBA" id="ARBA00022932"/>
    </source>
</evidence>
<evidence type="ECO:0000256" key="8">
    <source>
        <dbReference type="ARBA" id="ARBA00049244"/>
    </source>
</evidence>
<dbReference type="RefSeq" id="WP_262429854.1">
    <property type="nucleotide sequence ID" value="NZ_JACRTG010000019.1"/>
</dbReference>
<keyword evidence="4 11" id="KW-0548">Nucleotidyltransferase</keyword>
<dbReference type="SUPFAM" id="SSF52540">
    <property type="entry name" value="P-loop containing nucleoside triphosphate hydrolases"/>
    <property type="match status" value="1"/>
</dbReference>
<comment type="catalytic activity">
    <reaction evidence="8">
        <text>DNA(n) + a 2'-deoxyribonucleoside 5'-triphosphate = DNA(n+1) + diphosphate</text>
        <dbReference type="Rhea" id="RHEA:22508"/>
        <dbReference type="Rhea" id="RHEA-COMP:17339"/>
        <dbReference type="Rhea" id="RHEA-COMP:17340"/>
        <dbReference type="ChEBI" id="CHEBI:33019"/>
        <dbReference type="ChEBI" id="CHEBI:61560"/>
        <dbReference type="ChEBI" id="CHEBI:173112"/>
        <dbReference type="EC" id="2.7.7.7"/>
    </reaction>
</comment>
<evidence type="ECO:0000259" key="9">
    <source>
        <dbReference type="Pfam" id="PF06144"/>
    </source>
</evidence>
<dbReference type="InterPro" id="IPR048466">
    <property type="entry name" value="DNA_pol3_delta-like_C"/>
</dbReference>
<dbReference type="PANTHER" id="PTHR34388:SF1">
    <property type="entry name" value="DNA POLYMERASE III SUBUNIT DELTA"/>
    <property type="match status" value="1"/>
</dbReference>
<evidence type="ECO:0000256" key="7">
    <source>
        <dbReference type="ARBA" id="ARBA00034754"/>
    </source>
</evidence>
<evidence type="ECO:0000313" key="12">
    <source>
        <dbReference type="Proteomes" id="UP000601171"/>
    </source>
</evidence>
<evidence type="ECO:0000256" key="1">
    <source>
        <dbReference type="ARBA" id="ARBA00012417"/>
    </source>
</evidence>
<keyword evidence="3 11" id="KW-0808">Transferase</keyword>
<evidence type="ECO:0000259" key="10">
    <source>
        <dbReference type="Pfam" id="PF21694"/>
    </source>
</evidence>
<evidence type="ECO:0000256" key="2">
    <source>
        <dbReference type="ARBA" id="ARBA00017703"/>
    </source>
</evidence>
<dbReference type="NCBIfam" id="TIGR01128">
    <property type="entry name" value="holA"/>
    <property type="match status" value="1"/>
</dbReference>
<dbReference type="SUPFAM" id="SSF48019">
    <property type="entry name" value="post-AAA+ oligomerization domain-like"/>
    <property type="match status" value="1"/>
</dbReference>
<dbReference type="EC" id="2.7.7.7" evidence="1"/>
<dbReference type="PANTHER" id="PTHR34388">
    <property type="entry name" value="DNA POLYMERASE III SUBUNIT DELTA"/>
    <property type="match status" value="1"/>
</dbReference>
<comment type="similarity">
    <text evidence="7">Belongs to the DNA polymerase HolA subunit family.</text>
</comment>
<keyword evidence="5" id="KW-0235">DNA replication</keyword>
<feature type="domain" description="DNA polymerase III delta N-terminal" evidence="9">
    <location>
        <begin position="19"/>
        <end position="140"/>
    </location>
</feature>
<dbReference type="GO" id="GO:0006261">
    <property type="term" value="P:DNA-templated DNA replication"/>
    <property type="evidence" value="ECO:0007669"/>
    <property type="project" value="TreeGrafter"/>
</dbReference>
<protein>
    <recommendedName>
        <fullName evidence="2">DNA polymerase III subunit delta</fullName>
        <ecNumber evidence="1">2.7.7.7</ecNumber>
    </recommendedName>
</protein>
<gene>
    <name evidence="11" type="primary">holA</name>
    <name evidence="11" type="ORF">H8707_09115</name>
</gene>
<reference evidence="11" key="1">
    <citation type="submission" date="2020-08" db="EMBL/GenBank/DDBJ databases">
        <title>Genome public.</title>
        <authorList>
            <person name="Liu C."/>
            <person name="Sun Q."/>
        </authorList>
    </citation>
    <scope>NUCLEOTIDE SEQUENCE</scope>
    <source>
        <strain evidence="11">BX21</strain>
    </source>
</reference>
<evidence type="ECO:0000256" key="4">
    <source>
        <dbReference type="ARBA" id="ARBA00022695"/>
    </source>
</evidence>
<evidence type="ECO:0000313" key="11">
    <source>
        <dbReference type="EMBL" id="MBC8588400.1"/>
    </source>
</evidence>
<dbReference type="Gene3D" id="1.20.272.10">
    <property type="match status" value="1"/>
</dbReference>
<dbReference type="GO" id="GO:0009360">
    <property type="term" value="C:DNA polymerase III complex"/>
    <property type="evidence" value="ECO:0007669"/>
    <property type="project" value="InterPro"/>
</dbReference>
<dbReference type="AlphaFoldDB" id="A0A926EY71"/>
<comment type="caution">
    <text evidence="11">The sequence shown here is derived from an EMBL/GenBank/DDBJ whole genome shotgun (WGS) entry which is preliminary data.</text>
</comment>
<keyword evidence="12" id="KW-1185">Reference proteome</keyword>
<dbReference type="GO" id="GO:0003887">
    <property type="term" value="F:DNA-directed DNA polymerase activity"/>
    <property type="evidence" value="ECO:0007669"/>
    <property type="project" value="UniProtKB-KW"/>
</dbReference>
<dbReference type="Gene3D" id="3.40.50.300">
    <property type="entry name" value="P-loop containing nucleotide triphosphate hydrolases"/>
    <property type="match status" value="1"/>
</dbReference>